<sequence>MAADPQKEVGFGKNGHRKGFVGWLGDPKIGVNPGRKSRPADALRLRVWGSGAGRVEPVGLRGGSERDDPRYRARSP</sequence>
<evidence type="ECO:0000313" key="2">
    <source>
        <dbReference type="EMBL" id="CAF0689496.1"/>
    </source>
</evidence>
<dbReference type="EMBL" id="CAJNOB010000001">
    <property type="protein sequence ID" value="CAF0689496.1"/>
    <property type="molecule type" value="Genomic_DNA"/>
</dbReference>
<feature type="region of interest" description="Disordered" evidence="1">
    <location>
        <begin position="53"/>
        <end position="76"/>
    </location>
</feature>
<protein>
    <submittedName>
        <fullName evidence="2">Uncharacterized protein</fullName>
    </submittedName>
</protein>
<gene>
    <name evidence="2" type="ORF">MPNT_10241</name>
</gene>
<dbReference type="AlphaFoldDB" id="A0A8J2FRB2"/>
<evidence type="ECO:0000313" key="3">
    <source>
        <dbReference type="Proteomes" id="UP000663859"/>
    </source>
</evidence>
<name>A0A8J2FRB2_9BACT</name>
<comment type="caution">
    <text evidence="2">The sequence shown here is derived from an EMBL/GenBank/DDBJ whole genome shotgun (WGS) entry which is preliminary data.</text>
</comment>
<dbReference type="Proteomes" id="UP000663859">
    <property type="component" value="Unassembled WGS sequence"/>
</dbReference>
<accession>A0A8J2FRB2</accession>
<keyword evidence="3" id="KW-1185">Reference proteome</keyword>
<feature type="compositionally biased region" description="Basic and acidic residues" evidence="1">
    <location>
        <begin position="63"/>
        <end position="76"/>
    </location>
</feature>
<organism evidence="2 3">
    <name type="scientific">Candidatus Methylacidithermus pantelleriae</name>
    <dbReference type="NCBI Taxonomy" id="2744239"/>
    <lineage>
        <taxon>Bacteria</taxon>
        <taxon>Pseudomonadati</taxon>
        <taxon>Verrucomicrobiota</taxon>
        <taxon>Methylacidiphilae</taxon>
        <taxon>Methylacidiphilales</taxon>
        <taxon>Methylacidiphilaceae</taxon>
        <taxon>Candidatus Methylacidithermus</taxon>
    </lineage>
</organism>
<evidence type="ECO:0000256" key="1">
    <source>
        <dbReference type="SAM" id="MobiDB-lite"/>
    </source>
</evidence>
<proteinExistence type="predicted"/>
<reference evidence="2" key="1">
    <citation type="submission" date="2021-02" db="EMBL/GenBank/DDBJ databases">
        <authorList>
            <person name="Cremers G."/>
            <person name="Picone N."/>
        </authorList>
    </citation>
    <scope>NUCLEOTIDE SEQUENCE</scope>
    <source>
        <strain evidence="2">PQ17</strain>
    </source>
</reference>